<protein>
    <submittedName>
        <fullName evidence="2">Uncharacterized protein</fullName>
    </submittedName>
</protein>
<evidence type="ECO:0000256" key="1">
    <source>
        <dbReference type="SAM" id="MobiDB-lite"/>
    </source>
</evidence>
<proteinExistence type="predicted"/>
<evidence type="ECO:0000313" key="3">
    <source>
        <dbReference type="Proteomes" id="UP001164743"/>
    </source>
</evidence>
<keyword evidence="3" id="KW-1185">Reference proteome</keyword>
<name>A0ABY7C9R2_9BASI</name>
<dbReference type="Proteomes" id="UP001164743">
    <property type="component" value="Chromosome 1A"/>
</dbReference>
<feature type="region of interest" description="Disordered" evidence="1">
    <location>
        <begin position="95"/>
        <end position="121"/>
    </location>
</feature>
<reference evidence="2" key="1">
    <citation type="submission" date="2022-10" db="EMBL/GenBank/DDBJ databases">
        <title>Puccinia triticina Genome sequencing and assembly.</title>
        <authorList>
            <person name="Li C."/>
        </authorList>
    </citation>
    <scope>NUCLEOTIDE SEQUENCE</scope>
    <source>
        <strain evidence="2">Pt15</strain>
    </source>
</reference>
<evidence type="ECO:0000313" key="2">
    <source>
        <dbReference type="EMBL" id="WAQ81648.1"/>
    </source>
</evidence>
<accession>A0ABY7C9R2</accession>
<dbReference type="EMBL" id="CP110421">
    <property type="protein sequence ID" value="WAQ81648.1"/>
    <property type="molecule type" value="Genomic_DNA"/>
</dbReference>
<dbReference type="RefSeq" id="XP_053017203.1">
    <property type="nucleotide sequence ID" value="XM_053166075.1"/>
</dbReference>
<gene>
    <name evidence="2" type="ORF">PtA15_1A990</name>
</gene>
<dbReference type="GeneID" id="77806970"/>
<organism evidence="2 3">
    <name type="scientific">Puccinia triticina</name>
    <dbReference type="NCBI Taxonomy" id="208348"/>
    <lineage>
        <taxon>Eukaryota</taxon>
        <taxon>Fungi</taxon>
        <taxon>Dikarya</taxon>
        <taxon>Basidiomycota</taxon>
        <taxon>Pucciniomycotina</taxon>
        <taxon>Pucciniomycetes</taxon>
        <taxon>Pucciniales</taxon>
        <taxon>Pucciniaceae</taxon>
        <taxon>Puccinia</taxon>
    </lineage>
</organism>
<sequence>MPDCEYDLGTKENNYQAVKAKLNALIAKATFNSIQAWPGKTAAGLKAAGLTLRLNLDHPDISVLDFCGKPSDMKNGQLQRILTAFGAEGQTIGKESQIKSNYQTNPKKDEHTREFPTNLVK</sequence>